<evidence type="ECO:0000256" key="1">
    <source>
        <dbReference type="SAM" id="Phobius"/>
    </source>
</evidence>
<dbReference type="EMBL" id="JBHLXG010000013">
    <property type="protein sequence ID" value="MFC0227515.1"/>
    <property type="molecule type" value="Genomic_DNA"/>
</dbReference>
<dbReference type="Pfam" id="PF13787">
    <property type="entry name" value="HXXEE"/>
    <property type="match status" value="1"/>
</dbReference>
<dbReference type="Proteomes" id="UP001589792">
    <property type="component" value="Unassembled WGS sequence"/>
</dbReference>
<protein>
    <submittedName>
        <fullName evidence="2">HXXEE domain-containing protein</fullName>
    </submittedName>
</protein>
<name>A0ABV6EEU8_9GAMM</name>
<sequence length="153" mass="16458">MAMLVAFAIHNAEEWLWITQHPIQQLPFKLPARLYASEPLGYAMIFLTLMAAIPCVAIGFGASGIWMKLGFILAGGLGLNTLMHISRAMITWQYNPGLYSAGVLLCTVILAVASHWPLLQLTTGLKLVLLLSGGLLTIPVIALALLVGNVFSS</sequence>
<keyword evidence="1" id="KW-0812">Transmembrane</keyword>
<proteinExistence type="predicted"/>
<evidence type="ECO:0000313" key="3">
    <source>
        <dbReference type="Proteomes" id="UP001589792"/>
    </source>
</evidence>
<comment type="caution">
    <text evidence="2">The sequence shown here is derived from an EMBL/GenBank/DDBJ whole genome shotgun (WGS) entry which is preliminary data.</text>
</comment>
<evidence type="ECO:0000313" key="2">
    <source>
        <dbReference type="EMBL" id="MFC0227515.1"/>
    </source>
</evidence>
<keyword evidence="1" id="KW-0472">Membrane</keyword>
<feature type="transmembrane region" description="Helical" evidence="1">
    <location>
        <begin position="97"/>
        <end position="116"/>
    </location>
</feature>
<organism evidence="2 3">
    <name type="scientific">Serratia aquatilis</name>
    <dbReference type="NCBI Taxonomy" id="1737515"/>
    <lineage>
        <taxon>Bacteria</taxon>
        <taxon>Pseudomonadati</taxon>
        <taxon>Pseudomonadota</taxon>
        <taxon>Gammaproteobacteria</taxon>
        <taxon>Enterobacterales</taxon>
        <taxon>Yersiniaceae</taxon>
        <taxon>Serratia</taxon>
    </lineage>
</organism>
<keyword evidence="1" id="KW-1133">Transmembrane helix</keyword>
<dbReference type="InterPro" id="IPR025671">
    <property type="entry name" value="HXXEE"/>
</dbReference>
<reference evidence="2 3" key="1">
    <citation type="submission" date="2024-09" db="EMBL/GenBank/DDBJ databases">
        <authorList>
            <person name="Sun Q."/>
            <person name="Mori K."/>
        </authorList>
    </citation>
    <scope>NUCLEOTIDE SEQUENCE [LARGE SCALE GENOMIC DNA]</scope>
    <source>
        <strain evidence="2 3">CCM 8626</strain>
    </source>
</reference>
<feature type="transmembrane region" description="Helical" evidence="1">
    <location>
        <begin position="65"/>
        <end position="85"/>
    </location>
</feature>
<feature type="transmembrane region" description="Helical" evidence="1">
    <location>
        <begin position="128"/>
        <end position="151"/>
    </location>
</feature>
<gene>
    <name evidence="2" type="ORF">ACFFJ3_13515</name>
</gene>
<accession>A0ABV6EEU8</accession>
<keyword evidence="3" id="KW-1185">Reference proteome</keyword>
<feature type="transmembrane region" description="Helical" evidence="1">
    <location>
        <begin position="39"/>
        <end position="59"/>
    </location>
</feature>